<dbReference type="KEGG" id="mrc:R6Y96_08260"/>
<organism evidence="1 2">
    <name type="scientific">Methanoculleus receptaculi</name>
    <dbReference type="NCBI Taxonomy" id="394967"/>
    <lineage>
        <taxon>Archaea</taxon>
        <taxon>Methanobacteriati</taxon>
        <taxon>Methanobacteriota</taxon>
        <taxon>Stenosarchaea group</taxon>
        <taxon>Methanomicrobia</taxon>
        <taxon>Methanomicrobiales</taxon>
        <taxon>Methanomicrobiaceae</taxon>
        <taxon>Methanoculleus</taxon>
    </lineage>
</organism>
<keyword evidence="2" id="KW-1185">Reference proteome</keyword>
<dbReference type="Proteomes" id="UP001305652">
    <property type="component" value="Chromosome"/>
</dbReference>
<name>A0AAX4FVJ0_9EURY</name>
<protein>
    <submittedName>
        <fullName evidence="1">Uncharacterized protein</fullName>
    </submittedName>
</protein>
<proteinExistence type="predicted"/>
<evidence type="ECO:0000313" key="2">
    <source>
        <dbReference type="Proteomes" id="UP001305652"/>
    </source>
</evidence>
<sequence length="50" mass="5671">MTMTLLDTFEFGMVTMRMAMNRMTERAETSSTQMIPSSRSVPVCDAIHLL</sequence>
<dbReference type="AlphaFoldDB" id="A0AAX4FVJ0"/>
<reference evidence="1 2" key="1">
    <citation type="submission" date="2023-10" db="EMBL/GenBank/DDBJ databases">
        <title>The complete genome sequence of Methanoculleus receptaculi DSM 18860.</title>
        <authorList>
            <person name="Lai S.-J."/>
            <person name="You Y.-T."/>
            <person name="Chen S.-C."/>
        </authorList>
    </citation>
    <scope>NUCLEOTIDE SEQUENCE [LARGE SCALE GENOMIC DNA]</scope>
    <source>
        <strain evidence="1 2">DSM 18860</strain>
    </source>
</reference>
<evidence type="ECO:0000313" key="1">
    <source>
        <dbReference type="EMBL" id="WOX57289.1"/>
    </source>
</evidence>
<dbReference type="GeneID" id="85733143"/>
<dbReference type="EMBL" id="CP137642">
    <property type="protein sequence ID" value="WOX57289.1"/>
    <property type="molecule type" value="Genomic_DNA"/>
</dbReference>
<gene>
    <name evidence="1" type="ORF">R6Y96_08260</name>
</gene>
<dbReference type="RefSeq" id="WP_318620821.1">
    <property type="nucleotide sequence ID" value="NZ_CP137642.1"/>
</dbReference>
<accession>A0AAX4FVJ0</accession>